<dbReference type="Gene3D" id="2.40.50.140">
    <property type="entry name" value="Nucleic acid-binding proteins"/>
    <property type="match status" value="1"/>
</dbReference>
<dbReference type="PROSITE" id="PS50935">
    <property type="entry name" value="SSB"/>
    <property type="match status" value="1"/>
</dbReference>
<organism evidence="5 6">
    <name type="scientific">Shinella yambaruensis</name>
    <dbReference type="NCBI Taxonomy" id="415996"/>
    <lineage>
        <taxon>Bacteria</taxon>
        <taxon>Pseudomonadati</taxon>
        <taxon>Pseudomonadota</taxon>
        <taxon>Alphaproteobacteria</taxon>
        <taxon>Hyphomicrobiales</taxon>
        <taxon>Rhizobiaceae</taxon>
        <taxon>Shinella</taxon>
    </lineage>
</organism>
<dbReference type="EMBL" id="BSOP01000071">
    <property type="protein sequence ID" value="GLR55185.1"/>
    <property type="molecule type" value="Genomic_DNA"/>
</dbReference>
<dbReference type="PIRSF" id="PIRSF002070">
    <property type="entry name" value="SSB"/>
    <property type="match status" value="1"/>
</dbReference>
<feature type="region of interest" description="Disordered" evidence="4">
    <location>
        <begin position="103"/>
        <end position="122"/>
    </location>
</feature>
<keyword evidence="6" id="KW-1185">Reference proteome</keyword>
<evidence type="ECO:0000256" key="1">
    <source>
        <dbReference type="ARBA" id="ARBA00023125"/>
    </source>
</evidence>
<evidence type="ECO:0000313" key="6">
    <source>
        <dbReference type="Proteomes" id="UP001156702"/>
    </source>
</evidence>
<name>A0ABQ5ZSQ8_9HYPH</name>
<evidence type="ECO:0000256" key="2">
    <source>
        <dbReference type="ARBA" id="ARBA00023172"/>
    </source>
</evidence>
<sequence length="122" mass="13475">MNILIFSGRLAATPELETHGDTTLTRIRLIRNEYAGKDDAGNRKERQVTLSVTAFGGQAELLARSALKGDQLFVHASIRNNNFTDGKGIDRYEYNFELDEFEFGAPGPEKRQQLAAKEAGGS</sequence>
<dbReference type="InterPro" id="IPR011344">
    <property type="entry name" value="ssDNA-bd"/>
</dbReference>
<evidence type="ECO:0000256" key="3">
    <source>
        <dbReference type="PIRNR" id="PIRNR002070"/>
    </source>
</evidence>
<dbReference type="RefSeq" id="WP_245082906.1">
    <property type="nucleotide sequence ID" value="NZ_BSOP01000071.1"/>
</dbReference>
<evidence type="ECO:0000313" key="5">
    <source>
        <dbReference type="EMBL" id="GLR55185.1"/>
    </source>
</evidence>
<accession>A0ABQ5ZSQ8</accession>
<dbReference type="InterPro" id="IPR000424">
    <property type="entry name" value="Primosome_PriB/ssb"/>
</dbReference>
<dbReference type="SUPFAM" id="SSF50249">
    <property type="entry name" value="Nucleic acid-binding proteins"/>
    <property type="match status" value="1"/>
</dbReference>
<dbReference type="Pfam" id="PF00436">
    <property type="entry name" value="SSB"/>
    <property type="match status" value="1"/>
</dbReference>
<keyword evidence="1 3" id="KW-0238">DNA-binding</keyword>
<protein>
    <recommendedName>
        <fullName evidence="3">Single-stranded DNA-binding protein</fullName>
    </recommendedName>
</protein>
<comment type="caution">
    <text evidence="5">The sequence shown here is derived from an EMBL/GenBank/DDBJ whole genome shotgun (WGS) entry which is preliminary data.</text>
</comment>
<dbReference type="Proteomes" id="UP001156702">
    <property type="component" value="Unassembled WGS sequence"/>
</dbReference>
<reference evidence="6" key="1">
    <citation type="journal article" date="2019" name="Int. J. Syst. Evol. Microbiol.">
        <title>The Global Catalogue of Microorganisms (GCM) 10K type strain sequencing project: providing services to taxonomists for standard genome sequencing and annotation.</title>
        <authorList>
            <consortium name="The Broad Institute Genomics Platform"/>
            <consortium name="The Broad Institute Genome Sequencing Center for Infectious Disease"/>
            <person name="Wu L."/>
            <person name="Ma J."/>
        </authorList>
    </citation>
    <scope>NUCLEOTIDE SEQUENCE [LARGE SCALE GENOMIC DNA]</scope>
    <source>
        <strain evidence="6">NBRC 102122</strain>
    </source>
</reference>
<dbReference type="CDD" id="cd04496">
    <property type="entry name" value="SSB_OBF"/>
    <property type="match status" value="1"/>
</dbReference>
<gene>
    <name evidence="5" type="ORF">GCM10007923_64070</name>
</gene>
<dbReference type="InterPro" id="IPR012340">
    <property type="entry name" value="NA-bd_OB-fold"/>
</dbReference>
<keyword evidence="2" id="KW-0233">DNA recombination</keyword>
<proteinExistence type="predicted"/>
<evidence type="ECO:0000256" key="4">
    <source>
        <dbReference type="SAM" id="MobiDB-lite"/>
    </source>
</evidence>